<dbReference type="InterPro" id="IPR050072">
    <property type="entry name" value="Peptidase_M20A"/>
</dbReference>
<feature type="active site" description="Proton acceptor" evidence="15">
    <location>
        <position position="135"/>
    </location>
</feature>
<dbReference type="UniPathway" id="UPA00034">
    <property type="reaction ID" value="UER00021"/>
</dbReference>
<evidence type="ECO:0000256" key="6">
    <source>
        <dbReference type="ARBA" id="ARBA00022605"/>
    </source>
</evidence>
<sequence length="377" mass="40832">MKQHEVIALTQELIKRRSVTPADEGCQELIGARLEALGFQLETMVFADTTNLWARRGDTAPVFCFAGHTDVVPPGNERNWQHPPFAAHFDGEYIHGRGAADMKGSLAAMVCATEQFIAKHPDHKGSIAFLITSDEEGPFINGTPKVVETLEQRNEKIDYALVGEPSSTAELGDVVKNGRRGSLSGSLTVFGIQGHVAYPHLAQNPIHSIAPALSALAEAEWDHGNAYFPPTTFQISNINAGTGAGNVIPGECQVEFNFRFSTEVTAQQLQQRTEAILDAHQLDYQLNWKLNGEPFLTDSGELLTATVDSLYAIRGTGPQLSTAGGTSDGRFIAPTGAQVIELGPVNATIHKVDECVKADDLIVLSEVYENILERLLC</sequence>
<feature type="binding site" evidence="15">
    <location>
        <position position="164"/>
    </location>
    <ligand>
        <name>Zn(2+)</name>
        <dbReference type="ChEBI" id="CHEBI:29105"/>
        <label>1</label>
    </ligand>
</feature>
<evidence type="ECO:0000256" key="11">
    <source>
        <dbReference type="ARBA" id="ARBA00023154"/>
    </source>
</evidence>
<evidence type="ECO:0000313" key="17">
    <source>
        <dbReference type="EMBL" id="RUO79196.1"/>
    </source>
</evidence>
<feature type="binding site" evidence="15">
    <location>
        <position position="136"/>
    </location>
    <ligand>
        <name>Zn(2+)</name>
        <dbReference type="ChEBI" id="CHEBI:29105"/>
        <label>2</label>
    </ligand>
</feature>
<dbReference type="CDD" id="cd03891">
    <property type="entry name" value="M20_DapE_proteobac"/>
    <property type="match status" value="1"/>
</dbReference>
<dbReference type="Gene3D" id="3.40.630.10">
    <property type="entry name" value="Zn peptidases"/>
    <property type="match status" value="2"/>
</dbReference>
<organism evidence="17 18">
    <name type="scientific">Pseudidiomarina taiwanensis</name>
    <dbReference type="NCBI Taxonomy" id="337250"/>
    <lineage>
        <taxon>Bacteria</taxon>
        <taxon>Pseudomonadati</taxon>
        <taxon>Pseudomonadota</taxon>
        <taxon>Gammaproteobacteria</taxon>
        <taxon>Alteromonadales</taxon>
        <taxon>Idiomarinaceae</taxon>
        <taxon>Pseudidiomarina</taxon>
    </lineage>
</organism>
<dbReference type="AlphaFoldDB" id="A0A432ZMV1"/>
<keyword evidence="7 15" id="KW-0479">Metal-binding</keyword>
<feature type="binding site" evidence="15">
    <location>
        <position position="101"/>
    </location>
    <ligand>
        <name>Zn(2+)</name>
        <dbReference type="ChEBI" id="CHEBI:29105"/>
        <label>2</label>
    </ligand>
</feature>
<evidence type="ECO:0000256" key="5">
    <source>
        <dbReference type="ARBA" id="ARBA00022391"/>
    </source>
</evidence>
<evidence type="ECO:0000256" key="8">
    <source>
        <dbReference type="ARBA" id="ARBA00022801"/>
    </source>
</evidence>
<dbReference type="FunFam" id="3.40.630.10:FF:000005">
    <property type="entry name" value="Succinyl-diaminopimelate desuccinylase"/>
    <property type="match status" value="1"/>
</dbReference>
<dbReference type="GO" id="GO:0008777">
    <property type="term" value="F:acetylornithine deacetylase activity"/>
    <property type="evidence" value="ECO:0007669"/>
    <property type="project" value="TreeGrafter"/>
</dbReference>
<keyword evidence="11 15" id="KW-0457">Lysine biosynthesis</keyword>
<dbReference type="NCBIfam" id="NF009557">
    <property type="entry name" value="PRK13009.1"/>
    <property type="match status" value="1"/>
</dbReference>
<evidence type="ECO:0000256" key="2">
    <source>
        <dbReference type="ARBA" id="ARBA00006746"/>
    </source>
</evidence>
<dbReference type="GO" id="GO:0006526">
    <property type="term" value="P:L-arginine biosynthetic process"/>
    <property type="evidence" value="ECO:0007669"/>
    <property type="project" value="TreeGrafter"/>
</dbReference>
<dbReference type="EC" id="3.5.1.18" evidence="4 15"/>
<evidence type="ECO:0000256" key="7">
    <source>
        <dbReference type="ARBA" id="ARBA00022723"/>
    </source>
</evidence>
<protein>
    <recommendedName>
        <fullName evidence="5 15">Succinyl-diaminopimelate desuccinylase</fullName>
        <shortName evidence="15">SDAP desuccinylase</shortName>
        <ecNumber evidence="4 15">3.5.1.18</ecNumber>
    </recommendedName>
    <alternativeName>
        <fullName evidence="13 15">N-succinyl-LL-2,6-diaminoheptanedioate amidohydrolase</fullName>
    </alternativeName>
</protein>
<feature type="binding site" evidence="15">
    <location>
        <position position="68"/>
    </location>
    <ligand>
        <name>Zn(2+)</name>
        <dbReference type="ChEBI" id="CHEBI:29105"/>
        <label>1</label>
    </ligand>
</feature>
<dbReference type="PANTHER" id="PTHR43808">
    <property type="entry name" value="ACETYLORNITHINE DEACETYLASE"/>
    <property type="match status" value="1"/>
</dbReference>
<evidence type="ECO:0000256" key="13">
    <source>
        <dbReference type="ARBA" id="ARBA00031891"/>
    </source>
</evidence>
<dbReference type="OrthoDB" id="9809784at2"/>
<evidence type="ECO:0000259" key="16">
    <source>
        <dbReference type="Pfam" id="PF07687"/>
    </source>
</evidence>
<evidence type="ECO:0000256" key="4">
    <source>
        <dbReference type="ARBA" id="ARBA00011921"/>
    </source>
</evidence>
<dbReference type="InterPro" id="IPR036264">
    <property type="entry name" value="Bact_exopeptidase_dim_dom"/>
</dbReference>
<dbReference type="InterPro" id="IPR002933">
    <property type="entry name" value="Peptidase_M20"/>
</dbReference>
<proteinExistence type="inferred from homology"/>
<feature type="domain" description="Peptidase M20 dimerisation" evidence="16">
    <location>
        <begin position="177"/>
        <end position="284"/>
    </location>
</feature>
<dbReference type="HAMAP" id="MF_01690">
    <property type="entry name" value="DapE"/>
    <property type="match status" value="1"/>
</dbReference>
<dbReference type="GO" id="GO:0008270">
    <property type="term" value="F:zinc ion binding"/>
    <property type="evidence" value="ECO:0007669"/>
    <property type="project" value="UniProtKB-UniRule"/>
</dbReference>
<comment type="cofactor">
    <cofactor evidence="15">
        <name>Zn(2+)</name>
        <dbReference type="ChEBI" id="CHEBI:29105"/>
    </cofactor>
    <cofactor evidence="15">
        <name>Co(2+)</name>
        <dbReference type="ChEBI" id="CHEBI:48828"/>
    </cofactor>
    <text evidence="15">Binds 2 Zn(2+) or Co(2+) ions per subunit.</text>
</comment>
<keyword evidence="10 15" id="KW-0220">Diaminopimelate biosynthesis</keyword>
<gene>
    <name evidence="15" type="primary">dapE</name>
    <name evidence="17" type="ORF">CWI83_01400</name>
</gene>
<evidence type="ECO:0000256" key="12">
    <source>
        <dbReference type="ARBA" id="ARBA00023285"/>
    </source>
</evidence>
<dbReference type="GO" id="GO:0009089">
    <property type="term" value="P:lysine biosynthetic process via diaminopimelate"/>
    <property type="evidence" value="ECO:0007669"/>
    <property type="project" value="UniProtKB-UniRule"/>
</dbReference>
<feature type="active site" evidence="15">
    <location>
        <position position="70"/>
    </location>
</feature>
<keyword evidence="12 15" id="KW-0170">Cobalt</keyword>
<reference evidence="17 18" key="1">
    <citation type="journal article" date="2011" name="Front. Microbiol.">
        <title>Genomic signatures of strain selection and enhancement in Bacillus atrophaeus var. globigii, a historical biowarfare simulant.</title>
        <authorList>
            <person name="Gibbons H.S."/>
            <person name="Broomall S.M."/>
            <person name="McNew L.A."/>
            <person name="Daligault H."/>
            <person name="Chapman C."/>
            <person name="Bruce D."/>
            <person name="Karavis M."/>
            <person name="Krepps M."/>
            <person name="McGregor P.A."/>
            <person name="Hong C."/>
            <person name="Park K.H."/>
            <person name="Akmal A."/>
            <person name="Feldman A."/>
            <person name="Lin J.S."/>
            <person name="Chang W.E."/>
            <person name="Higgs B.W."/>
            <person name="Demirev P."/>
            <person name="Lindquist J."/>
            <person name="Liem A."/>
            <person name="Fochler E."/>
            <person name="Read T.D."/>
            <person name="Tapia R."/>
            <person name="Johnson S."/>
            <person name="Bishop-Lilly K.A."/>
            <person name="Detter C."/>
            <person name="Han C."/>
            <person name="Sozhamannan S."/>
            <person name="Rosenzweig C.N."/>
            <person name="Skowronski E.W."/>
        </authorList>
    </citation>
    <scope>NUCLEOTIDE SEQUENCE [LARGE SCALE GENOMIC DNA]</scope>
    <source>
        <strain evidence="17 18">PIT1</strain>
    </source>
</reference>
<keyword evidence="8 15" id="KW-0378">Hydrolase</keyword>
<dbReference type="PROSITE" id="PS00759">
    <property type="entry name" value="ARGE_DAPE_CPG2_2"/>
    <property type="match status" value="1"/>
</dbReference>
<dbReference type="RefSeq" id="WP_126824691.1">
    <property type="nucleotide sequence ID" value="NZ_PIQG01000001.1"/>
</dbReference>
<comment type="similarity">
    <text evidence="2 15">Belongs to the peptidase M20A family. DapE subfamily.</text>
</comment>
<dbReference type="InterPro" id="IPR001261">
    <property type="entry name" value="ArgE/DapE_CS"/>
</dbReference>
<dbReference type="NCBIfam" id="TIGR01246">
    <property type="entry name" value="dapE_proteo"/>
    <property type="match status" value="1"/>
</dbReference>
<comment type="subunit">
    <text evidence="3 15">Homodimer.</text>
</comment>
<name>A0A432ZMV1_9GAMM</name>
<evidence type="ECO:0000256" key="9">
    <source>
        <dbReference type="ARBA" id="ARBA00022833"/>
    </source>
</evidence>
<dbReference type="EMBL" id="PIQG01000001">
    <property type="protein sequence ID" value="RUO79196.1"/>
    <property type="molecule type" value="Genomic_DNA"/>
</dbReference>
<comment type="caution">
    <text evidence="17">The sequence shown here is derived from an EMBL/GenBank/DDBJ whole genome shotgun (WGS) entry which is preliminary data.</text>
</comment>
<dbReference type="Proteomes" id="UP000288279">
    <property type="component" value="Unassembled WGS sequence"/>
</dbReference>
<comment type="catalytic activity">
    <reaction evidence="14 15">
        <text>N-succinyl-(2S,6S)-2,6-diaminopimelate + H2O = (2S,6S)-2,6-diaminopimelate + succinate</text>
        <dbReference type="Rhea" id="RHEA:22608"/>
        <dbReference type="ChEBI" id="CHEBI:15377"/>
        <dbReference type="ChEBI" id="CHEBI:30031"/>
        <dbReference type="ChEBI" id="CHEBI:57609"/>
        <dbReference type="ChEBI" id="CHEBI:58087"/>
        <dbReference type="EC" id="3.5.1.18"/>
    </reaction>
</comment>
<dbReference type="GO" id="GO:0019877">
    <property type="term" value="P:diaminopimelate biosynthetic process"/>
    <property type="evidence" value="ECO:0007669"/>
    <property type="project" value="UniProtKB-UniRule"/>
</dbReference>
<evidence type="ECO:0000256" key="14">
    <source>
        <dbReference type="ARBA" id="ARBA00051301"/>
    </source>
</evidence>
<evidence type="ECO:0000256" key="1">
    <source>
        <dbReference type="ARBA" id="ARBA00005130"/>
    </source>
</evidence>
<keyword evidence="9 15" id="KW-0862">Zinc</keyword>
<dbReference type="Pfam" id="PF01546">
    <property type="entry name" value="Peptidase_M20"/>
    <property type="match status" value="1"/>
</dbReference>
<dbReference type="InterPro" id="IPR005941">
    <property type="entry name" value="DapE_proteobac"/>
</dbReference>
<keyword evidence="18" id="KW-1185">Reference proteome</keyword>
<dbReference type="FunFam" id="3.30.70.360:FF:000011">
    <property type="entry name" value="Succinyl-diaminopimelate desuccinylase"/>
    <property type="match status" value="1"/>
</dbReference>
<accession>A0A432ZMV1</accession>
<dbReference type="GO" id="GO:0009014">
    <property type="term" value="F:succinyl-diaminopimelate desuccinylase activity"/>
    <property type="evidence" value="ECO:0007669"/>
    <property type="project" value="UniProtKB-UniRule"/>
</dbReference>
<evidence type="ECO:0000313" key="18">
    <source>
        <dbReference type="Proteomes" id="UP000288279"/>
    </source>
</evidence>
<comment type="pathway">
    <text evidence="1 15">Amino-acid biosynthesis; L-lysine biosynthesis via DAP pathway; LL-2,6-diaminopimelate from (S)-tetrahydrodipicolinate (succinylase route): step 3/3.</text>
</comment>
<evidence type="ECO:0000256" key="15">
    <source>
        <dbReference type="HAMAP-Rule" id="MF_01690"/>
    </source>
</evidence>
<comment type="function">
    <text evidence="15">Catalyzes the hydrolysis of N-succinyl-L,L-diaminopimelic acid (SDAP), forming succinate and LL-2,6-diaminopimelate (DAP), an intermediate involved in the bacterial biosynthesis of lysine and meso-diaminopimelic acid, an essential component of bacterial cell walls.</text>
</comment>
<evidence type="ECO:0000256" key="10">
    <source>
        <dbReference type="ARBA" id="ARBA00022915"/>
    </source>
</evidence>
<dbReference type="Pfam" id="PF07687">
    <property type="entry name" value="M20_dimer"/>
    <property type="match status" value="1"/>
</dbReference>
<keyword evidence="6 15" id="KW-0028">Amino-acid biosynthesis</keyword>
<dbReference type="GO" id="GO:0050897">
    <property type="term" value="F:cobalt ion binding"/>
    <property type="evidence" value="ECO:0007669"/>
    <property type="project" value="UniProtKB-UniRule"/>
</dbReference>
<feature type="binding site" evidence="15">
    <location>
        <position position="101"/>
    </location>
    <ligand>
        <name>Zn(2+)</name>
        <dbReference type="ChEBI" id="CHEBI:29105"/>
        <label>1</label>
    </ligand>
</feature>
<dbReference type="PANTHER" id="PTHR43808:SF31">
    <property type="entry name" value="N-ACETYL-L-CITRULLINE DEACETYLASE"/>
    <property type="match status" value="1"/>
</dbReference>
<dbReference type="InterPro" id="IPR011650">
    <property type="entry name" value="Peptidase_M20_dimer"/>
</dbReference>
<dbReference type="SUPFAM" id="SSF53187">
    <property type="entry name" value="Zn-dependent exopeptidases"/>
    <property type="match status" value="1"/>
</dbReference>
<feature type="binding site" evidence="15">
    <location>
        <position position="350"/>
    </location>
    <ligand>
        <name>Zn(2+)</name>
        <dbReference type="ChEBI" id="CHEBI:29105"/>
        <label>2</label>
    </ligand>
</feature>
<evidence type="ECO:0000256" key="3">
    <source>
        <dbReference type="ARBA" id="ARBA00011738"/>
    </source>
</evidence>
<dbReference type="SUPFAM" id="SSF55031">
    <property type="entry name" value="Bacterial exopeptidase dimerisation domain"/>
    <property type="match status" value="1"/>
</dbReference>